<dbReference type="SMART" id="SM00698">
    <property type="entry name" value="MORN"/>
    <property type="match status" value="5"/>
</dbReference>
<protein>
    <recommendedName>
        <fullName evidence="4">HTH CENPB-type domain-containing protein</fullName>
    </recommendedName>
</protein>
<gene>
    <name evidence="5" type="ORF">UXM345_LOCUS31795</name>
</gene>
<keyword evidence="1" id="KW-0677">Repeat</keyword>
<dbReference type="PANTHER" id="PTHR43215:SF14">
    <property type="entry name" value="RADIAL SPOKE HEAD 1 HOMOLOG"/>
    <property type="match status" value="1"/>
</dbReference>
<dbReference type="InterPro" id="IPR003409">
    <property type="entry name" value="MORN"/>
</dbReference>
<evidence type="ECO:0000256" key="3">
    <source>
        <dbReference type="SAM" id="MobiDB-lite"/>
    </source>
</evidence>
<dbReference type="InterPro" id="IPR009057">
    <property type="entry name" value="Homeodomain-like_sf"/>
</dbReference>
<evidence type="ECO:0000256" key="2">
    <source>
        <dbReference type="ARBA" id="ARBA00023125"/>
    </source>
</evidence>
<dbReference type="PROSITE" id="PS51253">
    <property type="entry name" value="HTH_CENPB"/>
    <property type="match status" value="1"/>
</dbReference>
<keyword evidence="2" id="KW-0238">DNA-binding</keyword>
<feature type="domain" description="HTH CENPB-type" evidence="4">
    <location>
        <begin position="265"/>
        <end position="336"/>
    </location>
</feature>
<evidence type="ECO:0000259" key="4">
    <source>
        <dbReference type="PROSITE" id="PS51253"/>
    </source>
</evidence>
<dbReference type="SUPFAM" id="SSF46689">
    <property type="entry name" value="Homeodomain-like"/>
    <property type="match status" value="1"/>
</dbReference>
<dbReference type="PANTHER" id="PTHR43215">
    <property type="entry name" value="RADIAL SPOKE HEAD 1 HOMOLOG"/>
    <property type="match status" value="1"/>
</dbReference>
<sequence>MSSQSLSVKPDQTSLPTVSSNHAQTFSNATNHAEQYPAISNHSISSQVYNQNLSYVGPNSIQMVNYPDCRYEGTFQNGLRHGHGNFDCNKCGHKYVGSWVNDKPNGQGVSVWPNGSRYEGFWKDGLKDGYGTFNCGDSGHIYVGNFINDLMHGQGVFTSREGWQYQGSWMNDKKHGWGIMTFVNAELLVANIITLDFDYYNDDDDEYQKEDNNEDLTSIDGVTYSYDTMCSIVEYSKTHTFLSLRNLYKNIKYKEQLRRMKRYVDSQGTKIQKLRCIDEFVYAEFIRARESSLPVHDSDVRRLTFKKARTLNLNGFTASHHWILDFKHRHHISSRKITKHHVEDRDKILESADDFVKKVKDKLPNYTADHILNSDQSSFNYENPSTRTLTSTGEKTTTVLYVGELVGPVFICVQEPTWRLGQRIQRSIYHANNIHFTCSKSRKLTKSHIQYWAEKVLRLSVVDDCLLLLDSWSGQTDTSNYDEIFTGNIKCEKLQIPPKTAGDIQPLDRYFFRQW</sequence>
<dbReference type="InterPro" id="IPR006600">
    <property type="entry name" value="HTH_CenpB_DNA-bd_dom"/>
</dbReference>
<organism evidence="5 6">
    <name type="scientific">Rotaria magnacalcarata</name>
    <dbReference type="NCBI Taxonomy" id="392030"/>
    <lineage>
        <taxon>Eukaryota</taxon>
        <taxon>Metazoa</taxon>
        <taxon>Spiralia</taxon>
        <taxon>Gnathifera</taxon>
        <taxon>Rotifera</taxon>
        <taxon>Eurotatoria</taxon>
        <taxon>Bdelloidea</taxon>
        <taxon>Philodinida</taxon>
        <taxon>Philodinidae</taxon>
        <taxon>Rotaria</taxon>
    </lineage>
</organism>
<dbReference type="Gene3D" id="2.20.110.10">
    <property type="entry name" value="Histone H3 K4-specific methyltransferase SET7/9 N-terminal domain"/>
    <property type="match status" value="2"/>
</dbReference>
<evidence type="ECO:0000313" key="5">
    <source>
        <dbReference type="EMBL" id="CAF4270776.1"/>
    </source>
</evidence>
<evidence type="ECO:0000256" key="1">
    <source>
        <dbReference type="ARBA" id="ARBA00022737"/>
    </source>
</evidence>
<dbReference type="EMBL" id="CAJOBF010009207">
    <property type="protein sequence ID" value="CAF4270776.1"/>
    <property type="molecule type" value="Genomic_DNA"/>
</dbReference>
<accession>A0A820G5W9</accession>
<dbReference type="AlphaFoldDB" id="A0A820G5W9"/>
<dbReference type="Pfam" id="PF02493">
    <property type="entry name" value="MORN"/>
    <property type="match status" value="5"/>
</dbReference>
<feature type="non-terminal residue" evidence="5">
    <location>
        <position position="1"/>
    </location>
</feature>
<dbReference type="Proteomes" id="UP000663842">
    <property type="component" value="Unassembled WGS sequence"/>
</dbReference>
<comment type="caution">
    <text evidence="5">The sequence shown here is derived from an EMBL/GenBank/DDBJ whole genome shotgun (WGS) entry which is preliminary data.</text>
</comment>
<feature type="region of interest" description="Disordered" evidence="3">
    <location>
        <begin position="1"/>
        <end position="20"/>
    </location>
</feature>
<name>A0A820G5W9_9BILA</name>
<dbReference type="GO" id="GO:0003677">
    <property type="term" value="F:DNA binding"/>
    <property type="evidence" value="ECO:0007669"/>
    <property type="project" value="UniProtKB-KW"/>
</dbReference>
<dbReference type="SUPFAM" id="SSF82185">
    <property type="entry name" value="Histone H3 K4-specific methyltransferase SET7/9 N-terminal domain"/>
    <property type="match status" value="1"/>
</dbReference>
<reference evidence="5" key="1">
    <citation type="submission" date="2021-02" db="EMBL/GenBank/DDBJ databases">
        <authorList>
            <person name="Nowell W R."/>
        </authorList>
    </citation>
    <scope>NUCLEOTIDE SEQUENCE</scope>
</reference>
<evidence type="ECO:0000313" key="6">
    <source>
        <dbReference type="Proteomes" id="UP000663842"/>
    </source>
</evidence>
<proteinExistence type="predicted"/>